<evidence type="ECO:0000256" key="5">
    <source>
        <dbReference type="ARBA" id="ARBA00022840"/>
    </source>
</evidence>
<keyword evidence="3 6" id="KW-0547">Nucleotide-binding</keyword>
<evidence type="ECO:0000256" key="1">
    <source>
        <dbReference type="ARBA" id="ARBA00017473"/>
    </source>
</evidence>
<keyword evidence="5 6" id="KW-0067">ATP-binding</keyword>
<evidence type="ECO:0000259" key="7">
    <source>
        <dbReference type="Pfam" id="PF00288"/>
    </source>
</evidence>
<evidence type="ECO:0000313" key="9">
    <source>
        <dbReference type="EMBL" id="TGG88471.1"/>
    </source>
</evidence>
<dbReference type="UniPathway" id="UPA00056">
    <property type="reaction ID" value="UER00094"/>
</dbReference>
<proteinExistence type="inferred from homology"/>
<dbReference type="GO" id="GO:0016114">
    <property type="term" value="P:terpenoid biosynthetic process"/>
    <property type="evidence" value="ECO:0007669"/>
    <property type="project" value="UniProtKB-UniRule"/>
</dbReference>
<dbReference type="Proteomes" id="UP000199322">
    <property type="component" value="Unassembled WGS sequence"/>
</dbReference>
<dbReference type="HAMAP" id="MF_00061">
    <property type="entry name" value="IspE"/>
    <property type="match status" value="1"/>
</dbReference>
<keyword evidence="6" id="KW-0414">Isoprene biosynthesis</keyword>
<dbReference type="EC" id="2.7.1.148" evidence="6"/>
<dbReference type="InterPro" id="IPR020568">
    <property type="entry name" value="Ribosomal_Su5_D2-typ_SF"/>
</dbReference>
<comment type="catalytic activity">
    <reaction evidence="6">
        <text>4-CDP-2-C-methyl-D-erythritol + ATP = 4-CDP-2-C-methyl-D-erythritol 2-phosphate + ADP + H(+)</text>
        <dbReference type="Rhea" id="RHEA:18437"/>
        <dbReference type="ChEBI" id="CHEBI:15378"/>
        <dbReference type="ChEBI" id="CHEBI:30616"/>
        <dbReference type="ChEBI" id="CHEBI:57823"/>
        <dbReference type="ChEBI" id="CHEBI:57919"/>
        <dbReference type="ChEBI" id="CHEBI:456216"/>
        <dbReference type="EC" id="2.7.1.148"/>
    </reaction>
</comment>
<evidence type="ECO:0000256" key="6">
    <source>
        <dbReference type="HAMAP-Rule" id="MF_00061"/>
    </source>
</evidence>
<dbReference type="AlphaFoldDB" id="A0A1G6K9N2"/>
<evidence type="ECO:0000256" key="3">
    <source>
        <dbReference type="ARBA" id="ARBA00022741"/>
    </source>
</evidence>
<feature type="domain" description="GHMP kinase N-terminal" evidence="7">
    <location>
        <begin position="62"/>
        <end position="138"/>
    </location>
</feature>
<keyword evidence="2 6" id="KW-0808">Transferase</keyword>
<evidence type="ECO:0000313" key="8">
    <source>
        <dbReference type="EMBL" id="SDC27684.1"/>
    </source>
</evidence>
<comment type="function">
    <text evidence="6">Catalyzes the phosphorylation of the position 2 hydroxy group of 4-diphosphocytidyl-2C-methyl-D-erythritol.</text>
</comment>
<protein>
    <recommendedName>
        <fullName evidence="1 6">4-diphosphocytidyl-2-C-methyl-D-erythritol kinase</fullName>
        <shortName evidence="6">CMK</shortName>
        <ecNumber evidence="6">2.7.1.148</ecNumber>
    </recommendedName>
    <alternativeName>
        <fullName evidence="6">4-(cytidine-5'-diphospho)-2-C-methyl-D-erythritol kinase</fullName>
    </alternativeName>
</protein>
<feature type="active site" evidence="6">
    <location>
        <position position="8"/>
    </location>
</feature>
<dbReference type="SUPFAM" id="SSF55060">
    <property type="entry name" value="GHMP Kinase, C-terminal domain"/>
    <property type="match status" value="1"/>
</dbReference>
<dbReference type="SUPFAM" id="SSF54211">
    <property type="entry name" value="Ribosomal protein S5 domain 2-like"/>
    <property type="match status" value="1"/>
</dbReference>
<dbReference type="GO" id="GO:0019288">
    <property type="term" value="P:isopentenyl diphosphate biosynthetic process, methylerythritol 4-phosphate pathway"/>
    <property type="evidence" value="ECO:0007669"/>
    <property type="project" value="UniProtKB-UniRule"/>
</dbReference>
<comment type="similarity">
    <text evidence="6">Belongs to the GHMP kinase family. IspE subfamily.</text>
</comment>
<sequence length="255" mass="28765">MKIKAPAKINLYLDVVGKKKDGYHEIVTLFNTIKMHDVLDINFSEKEYFTSNKNFNIPWKNNIIKKTIDTFKNETGFKFNLNISLEKHIPQGGGLGGGSADAAAVLRFLKEPYQISDSDIIKIGAKVGADVPFMIFNGTAIGKSIGEDLEYLEPLDLDIDIHPQGIVINTGEMYKLIDKNWSSLIHNGNPHDLYKALKNKDIKNIKFNLFNIFEQVVFPLNPSIYDNKNRLENKNTFCLMSGSGSTLFTIKNMVD</sequence>
<accession>A0A1G6K9N2</accession>
<evidence type="ECO:0000313" key="10">
    <source>
        <dbReference type="Proteomes" id="UP000199322"/>
    </source>
</evidence>
<dbReference type="PANTHER" id="PTHR43527:SF2">
    <property type="entry name" value="4-DIPHOSPHOCYTIDYL-2-C-METHYL-D-ERYTHRITOL KINASE, CHLOROPLASTIC"/>
    <property type="match status" value="1"/>
</dbReference>
<keyword evidence="10" id="KW-1185">Reference proteome</keyword>
<reference evidence="8 10" key="1">
    <citation type="submission" date="2016-10" db="EMBL/GenBank/DDBJ databases">
        <authorList>
            <person name="de Groot N.N."/>
        </authorList>
    </citation>
    <scope>NUCLEOTIDE SEQUENCE [LARGE SCALE GENOMIC DNA]</scope>
    <source>
        <strain evidence="8 10">WG14</strain>
    </source>
</reference>
<dbReference type="PANTHER" id="PTHR43527">
    <property type="entry name" value="4-DIPHOSPHOCYTIDYL-2-C-METHYL-D-ERYTHRITOL KINASE, CHLOROPLASTIC"/>
    <property type="match status" value="1"/>
</dbReference>
<comment type="pathway">
    <text evidence="6">Isoprenoid biosynthesis; isopentenyl diphosphate biosynthesis via DXP pathway; isopentenyl diphosphate from 1-deoxy-D-xylulose 5-phosphate: step 3/6.</text>
</comment>
<gene>
    <name evidence="6 9" type="primary">ispE</name>
    <name evidence="9" type="ORF">E4650_05355</name>
    <name evidence="8" type="ORF">SAMN04488588_0790</name>
</gene>
<dbReference type="InterPro" id="IPR004424">
    <property type="entry name" value="IspE"/>
</dbReference>
<dbReference type="EMBL" id="SRME01000002">
    <property type="protein sequence ID" value="TGG88471.1"/>
    <property type="molecule type" value="Genomic_DNA"/>
</dbReference>
<dbReference type="Proteomes" id="UP000297288">
    <property type="component" value="Unassembled WGS sequence"/>
</dbReference>
<dbReference type="EMBL" id="FMYV01000002">
    <property type="protein sequence ID" value="SDC27684.1"/>
    <property type="molecule type" value="Genomic_DNA"/>
</dbReference>
<name>A0A1G6K9N2_9BACT</name>
<evidence type="ECO:0000256" key="2">
    <source>
        <dbReference type="ARBA" id="ARBA00022679"/>
    </source>
</evidence>
<dbReference type="Gene3D" id="3.30.70.890">
    <property type="entry name" value="GHMP kinase, C-terminal domain"/>
    <property type="match status" value="1"/>
</dbReference>
<dbReference type="InterPro" id="IPR036554">
    <property type="entry name" value="GHMP_kinase_C_sf"/>
</dbReference>
<evidence type="ECO:0000313" key="11">
    <source>
        <dbReference type="Proteomes" id="UP000297288"/>
    </source>
</evidence>
<feature type="active site" evidence="6">
    <location>
        <position position="130"/>
    </location>
</feature>
<dbReference type="NCBIfam" id="TIGR00154">
    <property type="entry name" value="ispE"/>
    <property type="match status" value="1"/>
</dbReference>
<feature type="binding site" evidence="6">
    <location>
        <begin position="90"/>
        <end position="100"/>
    </location>
    <ligand>
        <name>ATP</name>
        <dbReference type="ChEBI" id="CHEBI:30616"/>
    </ligand>
</feature>
<dbReference type="InterPro" id="IPR014721">
    <property type="entry name" value="Ribsml_uS5_D2-typ_fold_subgr"/>
</dbReference>
<dbReference type="GO" id="GO:0005524">
    <property type="term" value="F:ATP binding"/>
    <property type="evidence" value="ECO:0007669"/>
    <property type="project" value="UniProtKB-UniRule"/>
</dbReference>
<reference evidence="9 11" key="2">
    <citation type="submission" date="2019-04" db="EMBL/GenBank/DDBJ databases">
        <title>Draft genome sequence data and analysis of a Fermenting Bacterium, Geotoga petraea strain HO-Geo1, isolated from heavy-oil petroleum reservoir in Russia.</title>
        <authorList>
            <person name="Grouzdev D.S."/>
            <person name="Semenova E.M."/>
            <person name="Sokolova D.S."/>
            <person name="Tourova T.P."/>
            <person name="Poltaraus A.B."/>
            <person name="Nazina T.N."/>
        </authorList>
    </citation>
    <scope>NUCLEOTIDE SEQUENCE [LARGE SCALE GENOMIC DNA]</scope>
    <source>
        <strain evidence="9 11">HO-Geo1</strain>
    </source>
</reference>
<dbReference type="InterPro" id="IPR006204">
    <property type="entry name" value="GHMP_kinase_N_dom"/>
</dbReference>
<keyword evidence="4 6" id="KW-0418">Kinase</keyword>
<organism evidence="8 10">
    <name type="scientific">Geotoga petraea</name>
    <dbReference type="NCBI Taxonomy" id="28234"/>
    <lineage>
        <taxon>Bacteria</taxon>
        <taxon>Thermotogati</taxon>
        <taxon>Thermotogota</taxon>
        <taxon>Thermotogae</taxon>
        <taxon>Petrotogales</taxon>
        <taxon>Petrotogaceae</taxon>
        <taxon>Geotoga</taxon>
    </lineage>
</organism>
<evidence type="ECO:0000256" key="4">
    <source>
        <dbReference type="ARBA" id="ARBA00022777"/>
    </source>
</evidence>
<dbReference type="GO" id="GO:0050515">
    <property type="term" value="F:4-(cytidine 5'-diphospho)-2-C-methyl-D-erythritol kinase activity"/>
    <property type="evidence" value="ECO:0007669"/>
    <property type="project" value="UniProtKB-UniRule"/>
</dbReference>
<dbReference type="RefSeq" id="WP_091402989.1">
    <property type="nucleotide sequence ID" value="NZ_FMYV01000002.1"/>
</dbReference>
<dbReference type="STRING" id="28234.SAMN04488588_0790"/>
<dbReference type="Gene3D" id="3.30.230.10">
    <property type="match status" value="1"/>
</dbReference>
<dbReference type="PIRSF" id="PIRSF010376">
    <property type="entry name" value="IspE"/>
    <property type="match status" value="1"/>
</dbReference>
<dbReference type="Pfam" id="PF00288">
    <property type="entry name" value="GHMP_kinases_N"/>
    <property type="match status" value="1"/>
</dbReference>
<dbReference type="OrthoDB" id="9809438at2"/>